<proteinExistence type="predicted"/>
<feature type="non-terminal residue" evidence="1">
    <location>
        <position position="79"/>
    </location>
</feature>
<dbReference type="AlphaFoldDB" id="A0A843TNG7"/>
<name>A0A843TNG7_COLES</name>
<sequence>SVIVELGARRRWPFRREGPNGSALLLKVRLLSSDRTRAGQRRWGGSHRPHSLQWFPLSVVRHPRGMPLRDMFFPCLYLY</sequence>
<gene>
    <name evidence="1" type="ORF">Taro_003215</name>
</gene>
<keyword evidence="2" id="KW-1185">Reference proteome</keyword>
<dbReference type="EMBL" id="NMUH01000082">
    <property type="protein sequence ID" value="MQL70900.1"/>
    <property type="molecule type" value="Genomic_DNA"/>
</dbReference>
<dbReference type="Proteomes" id="UP000652761">
    <property type="component" value="Unassembled WGS sequence"/>
</dbReference>
<evidence type="ECO:0000313" key="1">
    <source>
        <dbReference type="EMBL" id="MQL70900.1"/>
    </source>
</evidence>
<organism evidence="1 2">
    <name type="scientific">Colocasia esculenta</name>
    <name type="common">Wild taro</name>
    <name type="synonym">Arum esculentum</name>
    <dbReference type="NCBI Taxonomy" id="4460"/>
    <lineage>
        <taxon>Eukaryota</taxon>
        <taxon>Viridiplantae</taxon>
        <taxon>Streptophyta</taxon>
        <taxon>Embryophyta</taxon>
        <taxon>Tracheophyta</taxon>
        <taxon>Spermatophyta</taxon>
        <taxon>Magnoliopsida</taxon>
        <taxon>Liliopsida</taxon>
        <taxon>Araceae</taxon>
        <taxon>Aroideae</taxon>
        <taxon>Colocasieae</taxon>
        <taxon>Colocasia</taxon>
    </lineage>
</organism>
<evidence type="ECO:0000313" key="2">
    <source>
        <dbReference type="Proteomes" id="UP000652761"/>
    </source>
</evidence>
<reference evidence="1" key="1">
    <citation type="submission" date="2017-07" db="EMBL/GenBank/DDBJ databases">
        <title>Taro Niue Genome Assembly and Annotation.</title>
        <authorList>
            <person name="Atibalentja N."/>
            <person name="Keating K."/>
            <person name="Fields C.J."/>
        </authorList>
    </citation>
    <scope>NUCLEOTIDE SEQUENCE</scope>
    <source>
        <strain evidence="1">Niue_2</strain>
        <tissue evidence="1">Leaf</tissue>
    </source>
</reference>
<accession>A0A843TNG7</accession>
<protein>
    <submittedName>
        <fullName evidence="1">Uncharacterized protein</fullName>
    </submittedName>
</protein>
<comment type="caution">
    <text evidence="1">The sequence shown here is derived from an EMBL/GenBank/DDBJ whole genome shotgun (WGS) entry which is preliminary data.</text>
</comment>